<dbReference type="EMBL" id="QJJK01000011">
    <property type="protein sequence ID" value="PXW54696.1"/>
    <property type="molecule type" value="Genomic_DNA"/>
</dbReference>
<sequence>MAKSETDSRQARLAAALRDNLKRRKAQGRARKVAVSGQGFHEGSDSPMAGTGSQGTPAPGPHDDPATHFHGAGGQHPVKED</sequence>
<proteinExistence type="predicted"/>
<gene>
    <name evidence="2" type="ORF">C7450_111228</name>
</gene>
<evidence type="ECO:0000313" key="3">
    <source>
        <dbReference type="Proteomes" id="UP000248021"/>
    </source>
</evidence>
<dbReference type="RefSeq" id="WP_110377149.1">
    <property type="nucleotide sequence ID" value="NZ_JAHBRY010000001.1"/>
</dbReference>
<accession>A0A2V3TZ75</accession>
<evidence type="ECO:0000313" key="2">
    <source>
        <dbReference type="EMBL" id="PXW54696.1"/>
    </source>
</evidence>
<feature type="region of interest" description="Disordered" evidence="1">
    <location>
        <begin position="21"/>
        <end position="81"/>
    </location>
</feature>
<organism evidence="2 3">
    <name type="scientific">Chelatococcus asaccharovorans</name>
    <dbReference type="NCBI Taxonomy" id="28210"/>
    <lineage>
        <taxon>Bacteria</taxon>
        <taxon>Pseudomonadati</taxon>
        <taxon>Pseudomonadota</taxon>
        <taxon>Alphaproteobacteria</taxon>
        <taxon>Hyphomicrobiales</taxon>
        <taxon>Chelatococcaceae</taxon>
        <taxon>Chelatococcus</taxon>
    </lineage>
</organism>
<feature type="compositionally biased region" description="Basic residues" evidence="1">
    <location>
        <begin position="21"/>
        <end position="32"/>
    </location>
</feature>
<keyword evidence="3" id="KW-1185">Reference proteome</keyword>
<dbReference type="Proteomes" id="UP000248021">
    <property type="component" value="Unassembled WGS sequence"/>
</dbReference>
<evidence type="ECO:0000256" key="1">
    <source>
        <dbReference type="SAM" id="MobiDB-lite"/>
    </source>
</evidence>
<name>A0A2V3TZ75_9HYPH</name>
<comment type="caution">
    <text evidence="2">The sequence shown here is derived from an EMBL/GenBank/DDBJ whole genome shotgun (WGS) entry which is preliminary data.</text>
</comment>
<reference evidence="2 3" key="1">
    <citation type="submission" date="2018-05" db="EMBL/GenBank/DDBJ databases">
        <title>Genomic Encyclopedia of Type Strains, Phase IV (KMG-IV): sequencing the most valuable type-strain genomes for metagenomic binning, comparative biology and taxonomic classification.</title>
        <authorList>
            <person name="Goeker M."/>
        </authorList>
    </citation>
    <scope>NUCLEOTIDE SEQUENCE [LARGE SCALE GENOMIC DNA]</scope>
    <source>
        <strain evidence="2 3">DSM 6462</strain>
    </source>
</reference>
<protein>
    <submittedName>
        <fullName evidence="2">Uncharacterized protein</fullName>
    </submittedName>
</protein>
<dbReference type="AlphaFoldDB" id="A0A2V3TZ75"/>
<dbReference type="OrthoDB" id="8454166at2"/>